<dbReference type="HOGENOM" id="CLU_009579_6_3_1"/>
<evidence type="ECO:0000256" key="11">
    <source>
        <dbReference type="ARBA" id="ARBA00023224"/>
    </source>
</evidence>
<evidence type="ECO:0000256" key="3">
    <source>
        <dbReference type="ARBA" id="ARBA00022692"/>
    </source>
</evidence>
<evidence type="ECO:0000256" key="2">
    <source>
        <dbReference type="ARBA" id="ARBA00022475"/>
    </source>
</evidence>
<keyword evidence="3 13" id="KW-0812">Transmembrane</keyword>
<dbReference type="Pfam" id="PF00001">
    <property type="entry name" value="7tm_1"/>
    <property type="match status" value="1"/>
</dbReference>
<dbReference type="GeneID" id="100181046"/>
<keyword evidence="5 13" id="KW-0297">G-protein coupled receptor</keyword>
<dbReference type="OMA" id="NTTAHKC"/>
<keyword evidence="9 13" id="KW-0675">Receptor</keyword>
<evidence type="ECO:0000256" key="6">
    <source>
        <dbReference type="ARBA" id="ARBA00023136"/>
    </source>
</evidence>
<comment type="subcellular location">
    <subcellularLocation>
        <location evidence="1">Cell membrane</location>
        <topology evidence="1">Multi-pass membrane protein</topology>
    </subcellularLocation>
</comment>
<evidence type="ECO:0000256" key="15">
    <source>
        <dbReference type="SAM" id="Phobius"/>
    </source>
</evidence>
<reference evidence="17" key="2">
    <citation type="journal article" date="2008" name="Genome Biol.">
        <title>Improved genome assembly and evidence-based global gene model set for the chordate Ciona intestinalis: new insight into intron and operon populations.</title>
        <authorList>
            <person name="Satou Y."/>
            <person name="Mineta K."/>
            <person name="Ogasawara M."/>
            <person name="Sasakura Y."/>
            <person name="Shoguchi E."/>
            <person name="Ueno K."/>
            <person name="Yamada L."/>
            <person name="Matsumoto J."/>
            <person name="Wasserscheid J."/>
            <person name="Dewar K."/>
            <person name="Wiley G.B."/>
            <person name="Macmil S.L."/>
            <person name="Roe B.A."/>
            <person name="Zeller R.W."/>
            <person name="Hastings K.E."/>
            <person name="Lemaire P."/>
            <person name="Lindquist E."/>
            <person name="Endo T."/>
            <person name="Hotta K."/>
            <person name="Inaba K."/>
        </authorList>
    </citation>
    <scope>NUCLEOTIDE SEQUENCE [LARGE SCALE GENOMIC DNA]</scope>
    <source>
        <strain evidence="17">wild type</strain>
    </source>
</reference>
<evidence type="ECO:0000256" key="12">
    <source>
        <dbReference type="ARBA" id="ARBA00023288"/>
    </source>
</evidence>
<feature type="transmembrane region" description="Helical" evidence="15">
    <location>
        <begin position="426"/>
        <end position="451"/>
    </location>
</feature>
<evidence type="ECO:0000313" key="18">
    <source>
        <dbReference type="Proteomes" id="UP000008144"/>
    </source>
</evidence>
<evidence type="ECO:0000256" key="13">
    <source>
        <dbReference type="RuleBase" id="RU000688"/>
    </source>
</evidence>
<dbReference type="Gene3D" id="1.20.1070.10">
    <property type="entry name" value="Rhodopsin 7-helix transmembrane proteins"/>
    <property type="match status" value="1"/>
</dbReference>
<feature type="transmembrane region" description="Helical" evidence="15">
    <location>
        <begin position="393"/>
        <end position="414"/>
    </location>
</feature>
<keyword evidence="6 15" id="KW-0472">Membrane</keyword>
<feature type="transmembrane region" description="Helical" evidence="15">
    <location>
        <begin position="207"/>
        <end position="228"/>
    </location>
</feature>
<dbReference type="InParanoid" id="F6ZHC8"/>
<evidence type="ECO:0000256" key="14">
    <source>
        <dbReference type="SAM" id="MobiDB-lite"/>
    </source>
</evidence>
<evidence type="ECO:0000256" key="4">
    <source>
        <dbReference type="ARBA" id="ARBA00022989"/>
    </source>
</evidence>
<dbReference type="PROSITE" id="PS00237">
    <property type="entry name" value="G_PROTEIN_RECEP_F1_1"/>
    <property type="match status" value="1"/>
</dbReference>
<evidence type="ECO:0000256" key="8">
    <source>
        <dbReference type="ARBA" id="ARBA00023157"/>
    </source>
</evidence>
<dbReference type="Ensembl" id="ENSCINT00000012236.3">
    <property type="protein sequence ID" value="ENSCINP00000012236.3"/>
    <property type="gene ID" value="ENSCING00000005928.3"/>
</dbReference>
<dbReference type="PANTHER" id="PTHR24238">
    <property type="entry name" value="G-PROTEIN COUPLED RECEPTOR"/>
    <property type="match status" value="1"/>
</dbReference>
<keyword evidence="7" id="KW-0564">Palmitate</keyword>
<dbReference type="SUPFAM" id="SSF81321">
    <property type="entry name" value="Family A G protein-coupled receptor-like"/>
    <property type="match status" value="1"/>
</dbReference>
<feature type="transmembrane region" description="Helical" evidence="15">
    <location>
        <begin position="165"/>
        <end position="186"/>
    </location>
</feature>
<feature type="region of interest" description="Disordered" evidence="14">
    <location>
        <begin position="353"/>
        <end position="374"/>
    </location>
</feature>
<sequence length="527" mass="59185">MDRALPQIRPSIPTLQPAESSFKFRCQNEKLIRSNMQGIAGIINAAKSQYTKENNNIATTATYDYTGNTSFELAGGNLEARPDGQNDDYPGLIIALYSVVFILAAVGNILVLVTLISNRRMRTVTNCFLISLSLSDLLQALVCMPISLIGQILKRFVFGSVMCKVLPYFMGISVSVSTFTLLALAIERYNAICNPLKSRGWQTKSHAYKVIAIIWTISFLIMSPFLVFSKLRYMPLVKQGKCTLACRLYFGGEQARQAWYVLQIVFLFCIPGLVMTVAYTCVCLKISEGFQFETKEKKPKKSFPMNMNVCMRRVKGESNGNGNNVNIKTEDCGNKTQPLLIVQSDDGTNRLQVPDKKSNGRQLSVRKSNRKRCDSRSLQTEGQLLAKKRIVKMLIVIVVLFFVCWTPLFIVNVWKAFDPKGARKIFSGVIEIIQLMSYISTCVNPVTYCFMNKKFREGFLKAFICCLPNRCAAAVENQPTHANMMVLSENSQSTYLTSTPRNQRRSSNRSSIKSNKNDDQQLAQKGA</sequence>
<keyword evidence="12" id="KW-0449">Lipoprotein</keyword>
<name>F6ZHC8_CIOIN</name>
<keyword evidence="11 13" id="KW-0807">Transducer</keyword>
<keyword evidence="10" id="KW-0325">Glycoprotein</keyword>
<dbReference type="SMART" id="SM01381">
    <property type="entry name" value="7TM_GPCR_Srsx"/>
    <property type="match status" value="1"/>
</dbReference>
<dbReference type="GO" id="GO:0004930">
    <property type="term" value="F:G protein-coupled receptor activity"/>
    <property type="evidence" value="ECO:0000318"/>
    <property type="project" value="GO_Central"/>
</dbReference>
<dbReference type="InterPro" id="IPR017452">
    <property type="entry name" value="GPCR_Rhodpsn_7TM"/>
</dbReference>
<feature type="domain" description="G-protein coupled receptors family 1 profile" evidence="16">
    <location>
        <begin position="107"/>
        <end position="448"/>
    </location>
</feature>
<feature type="transmembrane region" description="Helical" evidence="15">
    <location>
        <begin position="92"/>
        <end position="116"/>
    </location>
</feature>
<keyword evidence="2" id="KW-1003">Cell membrane</keyword>
<evidence type="ECO:0000256" key="7">
    <source>
        <dbReference type="ARBA" id="ARBA00023139"/>
    </source>
</evidence>
<dbReference type="InterPro" id="IPR009126">
    <property type="entry name" value="Cholcskin_rcpt"/>
</dbReference>
<evidence type="ECO:0000256" key="10">
    <source>
        <dbReference type="ARBA" id="ARBA00023180"/>
    </source>
</evidence>
<feature type="transmembrane region" description="Helical" evidence="15">
    <location>
        <begin position="128"/>
        <end position="153"/>
    </location>
</feature>
<dbReference type="GO" id="GO:0005886">
    <property type="term" value="C:plasma membrane"/>
    <property type="evidence" value="ECO:0000318"/>
    <property type="project" value="GO_Central"/>
</dbReference>
<dbReference type="PROSITE" id="PS50262">
    <property type="entry name" value="G_PROTEIN_RECEP_F1_2"/>
    <property type="match status" value="1"/>
</dbReference>
<dbReference type="PRINTS" id="PR01822">
    <property type="entry name" value="CCYSTOKININR"/>
</dbReference>
<feature type="region of interest" description="Disordered" evidence="14">
    <location>
        <begin position="494"/>
        <end position="527"/>
    </location>
</feature>
<evidence type="ECO:0000256" key="9">
    <source>
        <dbReference type="ARBA" id="ARBA00023170"/>
    </source>
</evidence>
<dbReference type="STRING" id="7719.ENSCINP00000012236"/>
<proteinExistence type="inferred from homology"/>
<dbReference type="KEGG" id="cin:100181046"/>
<gene>
    <name evidence="17" type="primary">LOC100181046</name>
</gene>
<dbReference type="FunFam" id="1.20.1070.10:FF:000417">
    <property type="entry name" value="CCK-like receptor"/>
    <property type="match status" value="1"/>
</dbReference>
<evidence type="ECO:0000313" key="17">
    <source>
        <dbReference type="Ensembl" id="ENSCINP00000012236.3"/>
    </source>
</evidence>
<dbReference type="OrthoDB" id="5987936at2759"/>
<comment type="similarity">
    <text evidence="13">Belongs to the G-protein coupled receptor 1 family.</text>
</comment>
<dbReference type="CDD" id="cd15206">
    <property type="entry name" value="7tmA_CCK_R"/>
    <property type="match status" value="1"/>
</dbReference>
<keyword evidence="8" id="KW-1015">Disulfide bond</keyword>
<dbReference type="InterPro" id="IPR000276">
    <property type="entry name" value="GPCR_Rhodpsn"/>
</dbReference>
<dbReference type="PRINTS" id="PR00237">
    <property type="entry name" value="GPCRRHODOPSN"/>
</dbReference>
<dbReference type="EMBL" id="EAAA01001438">
    <property type="status" value="NOT_ANNOTATED_CDS"/>
    <property type="molecule type" value="Genomic_DNA"/>
</dbReference>
<evidence type="ECO:0000256" key="1">
    <source>
        <dbReference type="ARBA" id="ARBA00004651"/>
    </source>
</evidence>
<evidence type="ECO:0000256" key="5">
    <source>
        <dbReference type="ARBA" id="ARBA00023040"/>
    </source>
</evidence>
<evidence type="ECO:0000259" key="16">
    <source>
        <dbReference type="PROSITE" id="PS50262"/>
    </source>
</evidence>
<accession>F6ZHC8</accession>
<keyword evidence="4 15" id="KW-1133">Transmembrane helix</keyword>
<feature type="transmembrane region" description="Helical" evidence="15">
    <location>
        <begin position="258"/>
        <end position="282"/>
    </location>
</feature>
<keyword evidence="18" id="KW-1185">Reference proteome</keyword>
<dbReference type="GO" id="GO:0032870">
    <property type="term" value="P:cellular response to hormone stimulus"/>
    <property type="evidence" value="ECO:0000318"/>
    <property type="project" value="GO_Central"/>
</dbReference>
<dbReference type="AlphaFoldDB" id="F6ZHC8"/>
<protein>
    <submittedName>
        <fullName evidence="17">Cholecystokinin receptor type A-like</fullName>
    </submittedName>
</protein>
<organism evidence="17 18">
    <name type="scientific">Ciona intestinalis</name>
    <name type="common">Transparent sea squirt</name>
    <name type="synonym">Ascidia intestinalis</name>
    <dbReference type="NCBI Taxonomy" id="7719"/>
    <lineage>
        <taxon>Eukaryota</taxon>
        <taxon>Metazoa</taxon>
        <taxon>Chordata</taxon>
        <taxon>Tunicata</taxon>
        <taxon>Ascidiacea</taxon>
        <taxon>Phlebobranchia</taxon>
        <taxon>Cionidae</taxon>
        <taxon>Ciona</taxon>
    </lineage>
</organism>
<reference evidence="18" key="1">
    <citation type="journal article" date="2002" name="Science">
        <title>The draft genome of Ciona intestinalis: insights into chordate and vertebrate origins.</title>
        <authorList>
            <person name="Dehal P."/>
            <person name="Satou Y."/>
            <person name="Campbell R.K."/>
            <person name="Chapman J."/>
            <person name="Degnan B."/>
            <person name="De Tomaso A."/>
            <person name="Davidson B."/>
            <person name="Di Gregorio A."/>
            <person name="Gelpke M."/>
            <person name="Goodstein D.M."/>
            <person name="Harafuji N."/>
            <person name="Hastings K.E."/>
            <person name="Ho I."/>
            <person name="Hotta K."/>
            <person name="Huang W."/>
            <person name="Kawashima T."/>
            <person name="Lemaire P."/>
            <person name="Martinez D."/>
            <person name="Meinertzhagen I.A."/>
            <person name="Necula S."/>
            <person name="Nonaka M."/>
            <person name="Putnam N."/>
            <person name="Rash S."/>
            <person name="Saiga H."/>
            <person name="Satake M."/>
            <person name="Terry A."/>
            <person name="Yamada L."/>
            <person name="Wang H.G."/>
            <person name="Awazu S."/>
            <person name="Azumi K."/>
            <person name="Boore J."/>
            <person name="Branno M."/>
            <person name="Chin-Bow S."/>
            <person name="DeSantis R."/>
            <person name="Doyle S."/>
            <person name="Francino P."/>
            <person name="Keys D.N."/>
            <person name="Haga S."/>
            <person name="Hayashi H."/>
            <person name="Hino K."/>
            <person name="Imai K.S."/>
            <person name="Inaba K."/>
            <person name="Kano S."/>
            <person name="Kobayashi K."/>
            <person name="Kobayashi M."/>
            <person name="Lee B.I."/>
            <person name="Makabe K.W."/>
            <person name="Manohar C."/>
            <person name="Matassi G."/>
            <person name="Medina M."/>
            <person name="Mochizuki Y."/>
            <person name="Mount S."/>
            <person name="Morishita T."/>
            <person name="Miura S."/>
            <person name="Nakayama A."/>
            <person name="Nishizaka S."/>
            <person name="Nomoto H."/>
            <person name="Ohta F."/>
            <person name="Oishi K."/>
            <person name="Rigoutsos I."/>
            <person name="Sano M."/>
            <person name="Sasaki A."/>
            <person name="Sasakura Y."/>
            <person name="Shoguchi E."/>
            <person name="Shin-i T."/>
            <person name="Spagnuolo A."/>
            <person name="Stainier D."/>
            <person name="Suzuki M.M."/>
            <person name="Tassy O."/>
            <person name="Takatori N."/>
            <person name="Tokuoka M."/>
            <person name="Yagi K."/>
            <person name="Yoshizaki F."/>
            <person name="Wada S."/>
            <person name="Zhang C."/>
            <person name="Hyatt P.D."/>
            <person name="Larimer F."/>
            <person name="Detter C."/>
            <person name="Doggett N."/>
            <person name="Glavina T."/>
            <person name="Hawkins T."/>
            <person name="Richardson P."/>
            <person name="Lucas S."/>
            <person name="Kohara Y."/>
            <person name="Levine M."/>
            <person name="Satoh N."/>
            <person name="Rokhsar D.S."/>
        </authorList>
    </citation>
    <scope>NUCLEOTIDE SEQUENCE [LARGE SCALE GENOMIC DNA]</scope>
</reference>
<dbReference type="RefSeq" id="NP_001027945.2">
    <property type="nucleotide sequence ID" value="NM_001032773.2"/>
</dbReference>
<dbReference type="GO" id="GO:0007186">
    <property type="term" value="P:G protein-coupled receptor signaling pathway"/>
    <property type="evidence" value="ECO:0000318"/>
    <property type="project" value="GO_Central"/>
</dbReference>
<reference evidence="17" key="4">
    <citation type="submission" date="2025-09" db="UniProtKB">
        <authorList>
            <consortium name="Ensembl"/>
        </authorList>
    </citation>
    <scope>IDENTIFICATION</scope>
</reference>
<dbReference type="PANTHER" id="PTHR24238:SF75">
    <property type="entry name" value="CHOLECYSTOKININ-LIKE RECEPTOR AT 17D1-RELATED"/>
    <property type="match status" value="1"/>
</dbReference>
<dbReference type="Proteomes" id="UP000008144">
    <property type="component" value="Chromosome 2"/>
</dbReference>
<accession>A0A1W2W2D5</accession>
<dbReference type="GeneTree" id="ENSGT01150000286926"/>
<reference evidence="17" key="3">
    <citation type="submission" date="2025-08" db="UniProtKB">
        <authorList>
            <consortium name="Ensembl"/>
        </authorList>
    </citation>
    <scope>IDENTIFICATION</scope>
</reference>